<feature type="domain" description="HTH gntR-type" evidence="4">
    <location>
        <begin position="14"/>
        <end position="81"/>
    </location>
</feature>
<dbReference type="PANTHER" id="PTHR43537">
    <property type="entry name" value="TRANSCRIPTIONAL REGULATOR, GNTR FAMILY"/>
    <property type="match status" value="1"/>
</dbReference>
<sequence>MSDATAVLDDGSGRTIASALETTLRRDIIAGLLEPGSKLRVRELGERYDVGAIPLREALSRLSASGFVVAIDQKGFRVAEVSLDELEDITQTRQDIERLAITRAIRRRDARWEGELLAAHHLLQRLPVYDPAHPDRLNPEWEIAHNRFHETLIAGCQSPWLTQFATMLRDQTARYRYLSATAPHGHDRSVANEHEAIVEAVLSHDVELAGSLLADHFGTTARLVADALRAPAIKNI</sequence>
<reference evidence="5 6" key="1">
    <citation type="journal article" date="2024" name="Chem. Sci.">
        <title>Discovery of megapolipeptins by genome mining of a Burkholderiales bacteria collection.</title>
        <authorList>
            <person name="Paulo B.S."/>
            <person name="Recchia M.J.J."/>
            <person name="Lee S."/>
            <person name="Fergusson C.H."/>
            <person name="Romanowski S.B."/>
            <person name="Hernandez A."/>
            <person name="Krull N."/>
            <person name="Liu D.Y."/>
            <person name="Cavanagh H."/>
            <person name="Bos A."/>
            <person name="Gray C.A."/>
            <person name="Murphy B.T."/>
            <person name="Linington R.G."/>
            <person name="Eustaquio A.S."/>
        </authorList>
    </citation>
    <scope>NUCLEOTIDE SEQUENCE [LARGE SCALE GENOMIC DNA]</scope>
    <source>
        <strain evidence="5 6">RL17-338-BIC-A</strain>
    </source>
</reference>
<keyword evidence="1" id="KW-0805">Transcription regulation</keyword>
<dbReference type="SUPFAM" id="SSF46785">
    <property type="entry name" value="Winged helix' DNA-binding domain"/>
    <property type="match status" value="1"/>
</dbReference>
<keyword evidence="3" id="KW-0804">Transcription</keyword>
<keyword evidence="6" id="KW-1185">Reference proteome</keyword>
<dbReference type="SUPFAM" id="SSF48008">
    <property type="entry name" value="GntR ligand-binding domain-like"/>
    <property type="match status" value="1"/>
</dbReference>
<dbReference type="Pfam" id="PF00392">
    <property type="entry name" value="GntR"/>
    <property type="match status" value="1"/>
</dbReference>
<evidence type="ECO:0000256" key="3">
    <source>
        <dbReference type="ARBA" id="ARBA00023163"/>
    </source>
</evidence>
<dbReference type="Proteomes" id="UP001629432">
    <property type="component" value="Unassembled WGS sequence"/>
</dbReference>
<dbReference type="CDD" id="cd07377">
    <property type="entry name" value="WHTH_GntR"/>
    <property type="match status" value="1"/>
</dbReference>
<dbReference type="InterPro" id="IPR000524">
    <property type="entry name" value="Tscrpt_reg_HTH_GntR"/>
</dbReference>
<gene>
    <name evidence="5" type="ORF">PQQ63_12920</name>
</gene>
<evidence type="ECO:0000313" key="5">
    <source>
        <dbReference type="EMBL" id="MFM0637595.1"/>
    </source>
</evidence>
<dbReference type="InterPro" id="IPR036390">
    <property type="entry name" value="WH_DNA-bd_sf"/>
</dbReference>
<evidence type="ECO:0000313" key="6">
    <source>
        <dbReference type="Proteomes" id="UP001629432"/>
    </source>
</evidence>
<dbReference type="Pfam" id="PF07729">
    <property type="entry name" value="FCD"/>
    <property type="match status" value="1"/>
</dbReference>
<name>A0ABW9DRB0_9BURK</name>
<proteinExistence type="predicted"/>
<dbReference type="EMBL" id="JAQQCF010000009">
    <property type="protein sequence ID" value="MFM0637595.1"/>
    <property type="molecule type" value="Genomic_DNA"/>
</dbReference>
<dbReference type="SMART" id="SM00895">
    <property type="entry name" value="FCD"/>
    <property type="match status" value="1"/>
</dbReference>
<dbReference type="InterPro" id="IPR008920">
    <property type="entry name" value="TF_FadR/GntR_C"/>
</dbReference>
<evidence type="ECO:0000259" key="4">
    <source>
        <dbReference type="PROSITE" id="PS50949"/>
    </source>
</evidence>
<accession>A0ABW9DRB0</accession>
<evidence type="ECO:0000256" key="1">
    <source>
        <dbReference type="ARBA" id="ARBA00023015"/>
    </source>
</evidence>
<dbReference type="RefSeq" id="WP_408336267.1">
    <property type="nucleotide sequence ID" value="NZ_JAQQCF010000009.1"/>
</dbReference>
<comment type="caution">
    <text evidence="5">The sequence shown here is derived from an EMBL/GenBank/DDBJ whole genome shotgun (WGS) entry which is preliminary data.</text>
</comment>
<dbReference type="InterPro" id="IPR036388">
    <property type="entry name" value="WH-like_DNA-bd_sf"/>
</dbReference>
<dbReference type="PROSITE" id="PS50949">
    <property type="entry name" value="HTH_GNTR"/>
    <property type="match status" value="1"/>
</dbReference>
<evidence type="ECO:0000256" key="2">
    <source>
        <dbReference type="ARBA" id="ARBA00023125"/>
    </source>
</evidence>
<keyword evidence="2" id="KW-0238">DNA-binding</keyword>
<dbReference type="InterPro" id="IPR011711">
    <property type="entry name" value="GntR_C"/>
</dbReference>
<dbReference type="Gene3D" id="1.20.120.530">
    <property type="entry name" value="GntR ligand-binding domain-like"/>
    <property type="match status" value="1"/>
</dbReference>
<organism evidence="5 6">
    <name type="scientific">Paraburkholderia metrosideri</name>
    <dbReference type="NCBI Taxonomy" id="580937"/>
    <lineage>
        <taxon>Bacteria</taxon>
        <taxon>Pseudomonadati</taxon>
        <taxon>Pseudomonadota</taxon>
        <taxon>Betaproteobacteria</taxon>
        <taxon>Burkholderiales</taxon>
        <taxon>Burkholderiaceae</taxon>
        <taxon>Paraburkholderia</taxon>
    </lineage>
</organism>
<protein>
    <submittedName>
        <fullName evidence="5">FCD domain-containing protein</fullName>
    </submittedName>
</protein>
<dbReference type="Gene3D" id="1.10.10.10">
    <property type="entry name" value="Winged helix-like DNA-binding domain superfamily/Winged helix DNA-binding domain"/>
    <property type="match status" value="1"/>
</dbReference>
<dbReference type="SMART" id="SM00345">
    <property type="entry name" value="HTH_GNTR"/>
    <property type="match status" value="1"/>
</dbReference>
<dbReference type="PANTHER" id="PTHR43537:SF20">
    <property type="entry name" value="HTH-TYPE TRANSCRIPTIONAL REPRESSOR GLAR"/>
    <property type="match status" value="1"/>
</dbReference>